<evidence type="ECO:0000313" key="2">
    <source>
        <dbReference type="EMBL" id="KAJ8070703.1"/>
    </source>
</evidence>
<reference evidence="2" key="1">
    <citation type="submission" date="2022-11" db="EMBL/GenBank/DDBJ databases">
        <title>Genome Resource of Sclerotinia nivalis Strain SnTB1, a Plant Pathogen Isolated from American Ginseng.</title>
        <authorList>
            <person name="Fan S."/>
        </authorList>
    </citation>
    <scope>NUCLEOTIDE SEQUENCE</scope>
    <source>
        <strain evidence="2">SnTB1</strain>
    </source>
</reference>
<accession>A0A9X0AYJ7</accession>
<comment type="caution">
    <text evidence="2">The sequence shown here is derived from an EMBL/GenBank/DDBJ whole genome shotgun (WGS) entry which is preliminary data.</text>
</comment>
<feature type="region of interest" description="Disordered" evidence="1">
    <location>
        <begin position="172"/>
        <end position="300"/>
    </location>
</feature>
<gene>
    <name evidence="2" type="ORF">OCU04_001074</name>
</gene>
<feature type="compositionally biased region" description="Basic and acidic residues" evidence="1">
    <location>
        <begin position="278"/>
        <end position="292"/>
    </location>
</feature>
<dbReference type="EMBL" id="JAPEIS010000001">
    <property type="protein sequence ID" value="KAJ8070703.1"/>
    <property type="molecule type" value="Genomic_DNA"/>
</dbReference>
<feature type="compositionally biased region" description="Low complexity" evidence="1">
    <location>
        <begin position="183"/>
        <end position="193"/>
    </location>
</feature>
<organism evidence="2 3">
    <name type="scientific">Sclerotinia nivalis</name>
    <dbReference type="NCBI Taxonomy" id="352851"/>
    <lineage>
        <taxon>Eukaryota</taxon>
        <taxon>Fungi</taxon>
        <taxon>Dikarya</taxon>
        <taxon>Ascomycota</taxon>
        <taxon>Pezizomycotina</taxon>
        <taxon>Leotiomycetes</taxon>
        <taxon>Helotiales</taxon>
        <taxon>Sclerotiniaceae</taxon>
        <taxon>Sclerotinia</taxon>
    </lineage>
</organism>
<evidence type="ECO:0000313" key="3">
    <source>
        <dbReference type="Proteomes" id="UP001152300"/>
    </source>
</evidence>
<dbReference type="AlphaFoldDB" id="A0A9X0AYJ7"/>
<feature type="compositionally biased region" description="Polar residues" evidence="1">
    <location>
        <begin position="216"/>
        <end position="239"/>
    </location>
</feature>
<sequence length="300" mass="34642">MSKPNIKWMKFGDEYLRDHVPDPNDEKSVTIYWHIITQGLNRRIEDWWKKNPLRVNITGKPEELVYKKPWRRELTGIVEHYRSSGLAKLHLERGPAARPGRLVSGIPRYNQETKVVRYPPALELAIKRMVENKTAWDVLVTECYKLGGPDEKYSQGSVFHYYRRHLKSVRPEELQTRANEAVPRQSSSTCPTSRPRRDPVVESSRNAGRGEDRNNTGRTLAATNTQSVRPKTSHTRLQNTETPLVPPAPPTAPSSSRREEKNPDHTNQPRENNSDVTKSTREREDTKNVPSKDRHHHEAK</sequence>
<evidence type="ECO:0000256" key="1">
    <source>
        <dbReference type="SAM" id="MobiDB-lite"/>
    </source>
</evidence>
<proteinExistence type="predicted"/>
<feature type="compositionally biased region" description="Basic and acidic residues" evidence="1">
    <location>
        <begin position="256"/>
        <end position="268"/>
    </location>
</feature>
<keyword evidence="3" id="KW-1185">Reference proteome</keyword>
<name>A0A9X0AYJ7_9HELO</name>
<dbReference type="Proteomes" id="UP001152300">
    <property type="component" value="Unassembled WGS sequence"/>
</dbReference>
<protein>
    <submittedName>
        <fullName evidence="2">Uncharacterized protein</fullName>
    </submittedName>
</protein>